<protein>
    <recommendedName>
        <fullName evidence="6">Single cache domain-containing protein</fullName>
    </recommendedName>
</protein>
<reference evidence="2 5" key="2">
    <citation type="submission" date="2019-06" db="EMBL/GenBank/DDBJ databases">
        <title>Whole genome shotgun sequence of Brevibacillus agri NBRC 15538.</title>
        <authorList>
            <person name="Hosoyama A."/>
            <person name="Uohara A."/>
            <person name="Ohji S."/>
            <person name="Ichikawa N."/>
        </authorList>
    </citation>
    <scope>NUCLEOTIDE SEQUENCE [LARGE SCALE GENOMIC DNA]</scope>
    <source>
        <strain evidence="2 5">NBRC 15538</strain>
    </source>
</reference>
<name>A0A3M8ATM9_9BACL</name>
<comment type="caution">
    <text evidence="3">The sequence shown here is derived from an EMBL/GenBank/DDBJ whole genome shotgun (WGS) entry which is preliminary data.</text>
</comment>
<feature type="transmembrane region" description="Helical" evidence="1">
    <location>
        <begin position="12"/>
        <end position="33"/>
    </location>
</feature>
<dbReference type="GeneID" id="82810219"/>
<evidence type="ECO:0008006" key="6">
    <source>
        <dbReference type="Google" id="ProtNLM"/>
    </source>
</evidence>
<dbReference type="EMBL" id="BJOD01000047">
    <property type="protein sequence ID" value="GED27689.1"/>
    <property type="molecule type" value="Genomic_DNA"/>
</dbReference>
<organism evidence="3 4">
    <name type="scientific">Brevibacillus agri</name>
    <dbReference type="NCBI Taxonomy" id="51101"/>
    <lineage>
        <taxon>Bacteria</taxon>
        <taxon>Bacillati</taxon>
        <taxon>Bacillota</taxon>
        <taxon>Bacilli</taxon>
        <taxon>Bacillales</taxon>
        <taxon>Paenibacillaceae</taxon>
        <taxon>Brevibacillus</taxon>
    </lineage>
</organism>
<evidence type="ECO:0000313" key="3">
    <source>
        <dbReference type="EMBL" id="RNB54538.1"/>
    </source>
</evidence>
<evidence type="ECO:0000256" key="1">
    <source>
        <dbReference type="SAM" id="Phobius"/>
    </source>
</evidence>
<evidence type="ECO:0000313" key="5">
    <source>
        <dbReference type="Proteomes" id="UP000317180"/>
    </source>
</evidence>
<proteinExistence type="predicted"/>
<dbReference type="EMBL" id="RHHN01000039">
    <property type="protein sequence ID" value="RNB54538.1"/>
    <property type="molecule type" value="Genomic_DNA"/>
</dbReference>
<keyword evidence="5" id="KW-1185">Reference proteome</keyword>
<accession>A0A3M8ATM9</accession>
<keyword evidence="1" id="KW-0812">Transmembrane</keyword>
<dbReference type="OrthoDB" id="9759607at2"/>
<dbReference type="RefSeq" id="WP_007784504.1">
    <property type="nucleotide sequence ID" value="NZ_BJOD01000047.1"/>
</dbReference>
<gene>
    <name evidence="2" type="ORF">BAG01nite_37910</name>
    <name evidence="3" type="ORF">EB820_14090</name>
</gene>
<dbReference type="AlphaFoldDB" id="A0A3M8ATM9"/>
<dbReference type="Proteomes" id="UP000276178">
    <property type="component" value="Unassembled WGS sequence"/>
</dbReference>
<evidence type="ECO:0000313" key="4">
    <source>
        <dbReference type="Proteomes" id="UP000276178"/>
    </source>
</evidence>
<reference evidence="3 4" key="1">
    <citation type="submission" date="2018-10" db="EMBL/GenBank/DDBJ databases">
        <title>Phylogenomics of Brevibacillus.</title>
        <authorList>
            <person name="Dunlap C."/>
        </authorList>
    </citation>
    <scope>NUCLEOTIDE SEQUENCE [LARGE SCALE GENOMIC DNA]</scope>
    <source>
        <strain evidence="3 4">NRRL NRS 1219</strain>
    </source>
</reference>
<sequence>MKKRRTYTLRFILEMLVVFSVLATILIEVISSLHVNRTSLSSNYLENNYHYAKKLAKNTTDILTALQNNIDAIAKQAGDKPLKNTDLQAWYMANRQYFHSLLIADATGHIQAVSPAASGVTAGTLLTSHAARLALSTIRCTAPGRSTSSPVPIRHCTTPKLQGGTRRPAFAWRSRPCSPGASRC</sequence>
<keyword evidence="1" id="KW-1133">Transmembrane helix</keyword>
<evidence type="ECO:0000313" key="2">
    <source>
        <dbReference type="EMBL" id="GED27689.1"/>
    </source>
</evidence>
<keyword evidence="1" id="KW-0472">Membrane</keyword>
<dbReference type="Proteomes" id="UP000317180">
    <property type="component" value="Unassembled WGS sequence"/>
</dbReference>